<organism evidence="6 7">
    <name type="scientific">Fluviispira multicolorata</name>
    <dbReference type="NCBI Taxonomy" id="2654512"/>
    <lineage>
        <taxon>Bacteria</taxon>
        <taxon>Pseudomonadati</taxon>
        <taxon>Bdellovibrionota</taxon>
        <taxon>Oligoflexia</taxon>
        <taxon>Silvanigrellales</taxon>
        <taxon>Silvanigrellaceae</taxon>
        <taxon>Fluviispira</taxon>
    </lineage>
</organism>
<reference evidence="6 7" key="1">
    <citation type="submission" date="2019-10" db="EMBL/GenBank/DDBJ databases">
        <title>New genus of Silvanigrellaceae.</title>
        <authorList>
            <person name="Pitt A."/>
            <person name="Hahn M.W."/>
        </authorList>
    </citation>
    <scope>NUCLEOTIDE SEQUENCE [LARGE SCALE GENOMIC DNA]</scope>
    <source>
        <strain evidence="6 7">33A1-SZDP</strain>
    </source>
</reference>
<keyword evidence="4" id="KW-0067">ATP-binding</keyword>
<feature type="domain" description="DAGKc" evidence="5">
    <location>
        <begin position="1"/>
        <end position="156"/>
    </location>
</feature>
<evidence type="ECO:0000256" key="3">
    <source>
        <dbReference type="ARBA" id="ARBA00022777"/>
    </source>
</evidence>
<keyword evidence="3" id="KW-0418">Kinase</keyword>
<dbReference type="GO" id="GO:0016301">
    <property type="term" value="F:kinase activity"/>
    <property type="evidence" value="ECO:0007669"/>
    <property type="project" value="UniProtKB-KW"/>
</dbReference>
<dbReference type="InterPro" id="IPR050187">
    <property type="entry name" value="Lipid_Phosphate_FormReg"/>
</dbReference>
<evidence type="ECO:0000259" key="5">
    <source>
        <dbReference type="PROSITE" id="PS50146"/>
    </source>
</evidence>
<evidence type="ECO:0000256" key="2">
    <source>
        <dbReference type="ARBA" id="ARBA00022741"/>
    </source>
</evidence>
<dbReference type="PROSITE" id="PS50146">
    <property type="entry name" value="DAGK"/>
    <property type="match status" value="1"/>
</dbReference>
<keyword evidence="7" id="KW-1185">Reference proteome</keyword>
<dbReference type="Proteomes" id="UP000442694">
    <property type="component" value="Unassembled WGS sequence"/>
</dbReference>
<gene>
    <name evidence="6" type="ORF">GCL57_05185</name>
</gene>
<evidence type="ECO:0000313" key="6">
    <source>
        <dbReference type="EMBL" id="KAB8032043.1"/>
    </source>
</evidence>
<keyword evidence="2" id="KW-0547">Nucleotide-binding</keyword>
<keyword evidence="1" id="KW-0808">Transferase</keyword>
<dbReference type="InterPro" id="IPR001206">
    <property type="entry name" value="Diacylglycerol_kinase_cat_dom"/>
</dbReference>
<dbReference type="InterPro" id="IPR016064">
    <property type="entry name" value="NAD/diacylglycerol_kinase_sf"/>
</dbReference>
<evidence type="ECO:0000256" key="1">
    <source>
        <dbReference type="ARBA" id="ARBA00022679"/>
    </source>
</evidence>
<protein>
    <recommendedName>
        <fullName evidence="5">DAGKc domain-containing protein</fullName>
    </recommendedName>
</protein>
<dbReference type="InterPro" id="IPR017438">
    <property type="entry name" value="ATP-NAD_kinase_N"/>
</dbReference>
<dbReference type="PANTHER" id="PTHR12358:SF54">
    <property type="entry name" value="SPHINGOSINE KINASE RELATED PROTEIN"/>
    <property type="match status" value="1"/>
</dbReference>
<dbReference type="Gene3D" id="2.60.200.40">
    <property type="match status" value="1"/>
</dbReference>
<evidence type="ECO:0000256" key="4">
    <source>
        <dbReference type="ARBA" id="ARBA00022840"/>
    </source>
</evidence>
<dbReference type="Gene3D" id="3.40.50.10330">
    <property type="entry name" value="Probable inorganic polyphosphate/atp-NAD kinase, domain 1"/>
    <property type="match status" value="1"/>
</dbReference>
<dbReference type="GO" id="GO:0005524">
    <property type="term" value="F:ATP binding"/>
    <property type="evidence" value="ECO:0007669"/>
    <property type="project" value="UniProtKB-KW"/>
</dbReference>
<dbReference type="SMART" id="SM00046">
    <property type="entry name" value="DAGKc"/>
    <property type="match status" value="1"/>
</dbReference>
<dbReference type="RefSeq" id="WP_152212218.1">
    <property type="nucleotide sequence ID" value="NZ_WFLN01000005.1"/>
</dbReference>
<dbReference type="Pfam" id="PF19279">
    <property type="entry name" value="YegS_C"/>
    <property type="match status" value="1"/>
</dbReference>
<dbReference type="PANTHER" id="PTHR12358">
    <property type="entry name" value="SPHINGOSINE KINASE"/>
    <property type="match status" value="1"/>
</dbReference>
<proteinExistence type="predicted"/>
<evidence type="ECO:0000313" key="7">
    <source>
        <dbReference type="Proteomes" id="UP000442694"/>
    </source>
</evidence>
<name>A0A833JDS8_9BACT</name>
<comment type="caution">
    <text evidence="6">The sequence shown here is derived from an EMBL/GenBank/DDBJ whole genome shotgun (WGS) entry which is preliminary data.</text>
</comment>
<sequence>MQFTIFFIVNPNANSGKTKLNWVKKTLPLIQHNFEQAAWIFTEKEKEASFYAFYAKKCGYKTVVAVGGDGTVNEVVNGLLGNPLVFLEDFQHRIHGYLLLDNNIENNIPTFACLPMGTGSDFIRSLGIPIQLNKAIHILKNNKSIYCDVGVIENIDVTNSKNIRYFINIGGAGASGEVAQRVNLSHKRLGKNGTYIFAAVQTLLKNNHFPVQITYDDEAPFEIDLRVIFICNGRYCGGGMEVSPYSQLNNGFFQIIQVREMNKLKSIYLTKRLYSGNFSGLEKDFILRTAKKIKIIPLKNSLIPIECDGEQPFFAPVIFSIQAQKLNVIADLK</sequence>
<accession>A0A833JDS8</accession>
<dbReference type="Pfam" id="PF00781">
    <property type="entry name" value="DAGK_cat"/>
    <property type="match status" value="1"/>
</dbReference>
<dbReference type="AlphaFoldDB" id="A0A833JDS8"/>
<dbReference type="EMBL" id="WFLN01000005">
    <property type="protein sequence ID" value="KAB8032043.1"/>
    <property type="molecule type" value="Genomic_DNA"/>
</dbReference>
<dbReference type="SUPFAM" id="SSF111331">
    <property type="entry name" value="NAD kinase/diacylglycerol kinase-like"/>
    <property type="match status" value="1"/>
</dbReference>
<dbReference type="InterPro" id="IPR045540">
    <property type="entry name" value="YegS/DAGK_C"/>
</dbReference>